<evidence type="ECO:0000259" key="1">
    <source>
        <dbReference type="Pfam" id="PF06094"/>
    </source>
</evidence>
<protein>
    <recommendedName>
        <fullName evidence="1">Gamma-glutamylcyclotransferase AIG2-like domain-containing protein</fullName>
    </recommendedName>
</protein>
<name>A0ABP8REB1_9PSEU</name>
<dbReference type="CDD" id="cd06661">
    <property type="entry name" value="GGCT_like"/>
    <property type="match status" value="1"/>
</dbReference>
<organism evidence="2 3">
    <name type="scientific">Pseudonocardia xishanensis</name>
    <dbReference type="NCBI Taxonomy" id="630995"/>
    <lineage>
        <taxon>Bacteria</taxon>
        <taxon>Bacillati</taxon>
        <taxon>Actinomycetota</taxon>
        <taxon>Actinomycetes</taxon>
        <taxon>Pseudonocardiales</taxon>
        <taxon>Pseudonocardiaceae</taxon>
        <taxon>Pseudonocardia</taxon>
    </lineage>
</organism>
<evidence type="ECO:0000313" key="2">
    <source>
        <dbReference type="EMBL" id="GAA4536211.1"/>
    </source>
</evidence>
<comment type="caution">
    <text evidence="2">The sequence shown here is derived from an EMBL/GenBank/DDBJ whole genome shotgun (WGS) entry which is preliminary data.</text>
</comment>
<dbReference type="EMBL" id="BAABGT010000004">
    <property type="protein sequence ID" value="GAA4536211.1"/>
    <property type="molecule type" value="Genomic_DNA"/>
</dbReference>
<feature type="domain" description="Gamma-glutamylcyclotransferase AIG2-like" evidence="1">
    <location>
        <begin position="226"/>
        <end position="319"/>
    </location>
</feature>
<dbReference type="InterPro" id="IPR036568">
    <property type="entry name" value="GGCT-like_sf"/>
</dbReference>
<dbReference type="Gene3D" id="3.10.490.10">
    <property type="entry name" value="Gamma-glutamyl cyclotransferase-like"/>
    <property type="match status" value="1"/>
</dbReference>
<accession>A0ABP8REB1</accession>
<sequence>MTDYPDTAWPASPYPGAVPGTSFVHVPGGGHALRGDPDAALVELGEPPMAARVPVLAYGSNRNPAKIGWLRDALGLTGAVVVLRCTVRDVAAVWAAGLRVVDDQRPAVLAAAPGAVEEHSVWFATPEQVAVLDRCEGRTVGRYRLAHLHSGEVRLDTRGIVLDAPLTYLGAAEVRRPLLVDGVPVRCAAVPQTEARALEGVPAPSDGLTATTVAGPPAPDSWPDRLFVYGTLQPGERAWHLLEPLVSAVAPARARGSLLDTGLGFPALLPGADPVPGHVVTLRDPAATFPALDEYEGPEYTRRRIPVEGRACWTYVWIDRTDGFSPITRW</sequence>
<proteinExistence type="predicted"/>
<dbReference type="RefSeq" id="WP_345411867.1">
    <property type="nucleotide sequence ID" value="NZ_BAABGT010000004.1"/>
</dbReference>
<dbReference type="InterPro" id="IPR013024">
    <property type="entry name" value="GGCT-like"/>
</dbReference>
<dbReference type="InterPro" id="IPR009288">
    <property type="entry name" value="AIG2-like_dom"/>
</dbReference>
<dbReference type="Pfam" id="PF06094">
    <property type="entry name" value="GGACT"/>
    <property type="match status" value="1"/>
</dbReference>
<dbReference type="SUPFAM" id="SSF110857">
    <property type="entry name" value="Gamma-glutamyl cyclotransferase-like"/>
    <property type="match status" value="1"/>
</dbReference>
<evidence type="ECO:0000313" key="3">
    <source>
        <dbReference type="Proteomes" id="UP001501598"/>
    </source>
</evidence>
<reference evidence="3" key="1">
    <citation type="journal article" date="2019" name="Int. J. Syst. Evol. Microbiol.">
        <title>The Global Catalogue of Microorganisms (GCM) 10K type strain sequencing project: providing services to taxonomists for standard genome sequencing and annotation.</title>
        <authorList>
            <consortium name="The Broad Institute Genomics Platform"/>
            <consortium name="The Broad Institute Genome Sequencing Center for Infectious Disease"/>
            <person name="Wu L."/>
            <person name="Ma J."/>
        </authorList>
    </citation>
    <scope>NUCLEOTIDE SEQUENCE [LARGE SCALE GENOMIC DNA]</scope>
    <source>
        <strain evidence="3">JCM 17906</strain>
    </source>
</reference>
<gene>
    <name evidence="2" type="ORF">GCM10023175_02800</name>
</gene>
<keyword evidence="3" id="KW-1185">Reference proteome</keyword>
<dbReference type="Proteomes" id="UP001501598">
    <property type="component" value="Unassembled WGS sequence"/>
</dbReference>